<proteinExistence type="predicted"/>
<gene>
    <name evidence="1" type="ORF">KL86DYS1_30387</name>
</gene>
<dbReference type="RefSeq" id="WP_296942203.1">
    <property type="nucleotide sequence ID" value="NZ_LT599032.1"/>
</dbReference>
<accession>A0A212JTG0</accession>
<protein>
    <submittedName>
        <fullName evidence="1">Uncharacterized protein</fullName>
    </submittedName>
</protein>
<dbReference type="AlphaFoldDB" id="A0A212JTG0"/>
<dbReference type="EMBL" id="FLUM01000003">
    <property type="protein sequence ID" value="SBW02723.1"/>
    <property type="molecule type" value="Genomic_DNA"/>
</dbReference>
<evidence type="ECO:0000313" key="1">
    <source>
        <dbReference type="EMBL" id="SBW02723.1"/>
    </source>
</evidence>
<reference evidence="1" key="1">
    <citation type="submission" date="2016-04" db="EMBL/GenBank/DDBJ databases">
        <authorList>
            <person name="Evans L.H."/>
            <person name="Alamgir A."/>
            <person name="Owens N."/>
            <person name="Weber N.D."/>
            <person name="Virtaneva K."/>
            <person name="Barbian K."/>
            <person name="Babar A."/>
            <person name="Rosenke K."/>
        </authorList>
    </citation>
    <scope>NUCLEOTIDE SEQUENCE</scope>
    <source>
        <strain evidence="1">86-1</strain>
    </source>
</reference>
<organism evidence="1">
    <name type="scientific">uncultured Dysgonomonas sp</name>
    <dbReference type="NCBI Taxonomy" id="206096"/>
    <lineage>
        <taxon>Bacteria</taxon>
        <taxon>Pseudomonadati</taxon>
        <taxon>Bacteroidota</taxon>
        <taxon>Bacteroidia</taxon>
        <taxon>Bacteroidales</taxon>
        <taxon>Dysgonomonadaceae</taxon>
        <taxon>Dysgonomonas</taxon>
        <taxon>environmental samples</taxon>
    </lineage>
</organism>
<name>A0A212JTG0_9BACT</name>
<sequence>MIIYKLFKLYLLCIIAIIIIVPDMQAQVTIGSNAPAKSGALLDLKEGSDNNTINSTKGLMLPRLKLTDKNNLYPIFESPITPGQPNEKYNTLQKKEEQDALHTGLLIYNLNTCKGFSSGTYIWNGDRWDLVGPDKSTPLPTVNISVTGGNSCIKTEWDAATNTVIVHIPSGKDLRSLTNPIQAKIDWTPATVNLIKGAVTDDLLNKTLSDSGSDRYARGGIVYTNNPPSGWDNPSGGTKTFTFEVQSMADTGAADDLKIGWGDDYIEYPHNSGTWIPALPWRSRQTTVEFSVTEDVCNETTPLTVIFNQTNYHLWVGRNDWNFSQSRRVKDDRQYYRFLITPINEGVHSGWNGIAAGDGWDGNTFKFQTESNSWWKLSDIGKTNDFDDIIADLGILLGRQNTNKGQGEFRQGQPPIAEDTRGSLIKGLKMEAYPYGQQINYANNPSLFAYTG</sequence>